<name>A0A2G9ZA01_9BACT</name>
<keyword evidence="2" id="KW-0547">Nucleotide-binding</keyword>
<dbReference type="InterPro" id="IPR051046">
    <property type="entry name" value="MurCDEF_CellWall_CoF430Synth"/>
</dbReference>
<gene>
    <name evidence="6" type="ORF">COX26_01350</name>
</gene>
<dbReference type="InterPro" id="IPR013221">
    <property type="entry name" value="Mur_ligase_cen"/>
</dbReference>
<evidence type="ECO:0000313" key="7">
    <source>
        <dbReference type="Proteomes" id="UP000228812"/>
    </source>
</evidence>
<dbReference type="Proteomes" id="UP000228812">
    <property type="component" value="Unassembled WGS sequence"/>
</dbReference>
<dbReference type="EMBL" id="PCRZ01000023">
    <property type="protein sequence ID" value="PIP29951.1"/>
    <property type="molecule type" value="Genomic_DNA"/>
</dbReference>
<dbReference type="GO" id="GO:0005524">
    <property type="term" value="F:ATP binding"/>
    <property type="evidence" value="ECO:0007669"/>
    <property type="project" value="UniProtKB-KW"/>
</dbReference>
<dbReference type="Pfam" id="PF08245">
    <property type="entry name" value="Mur_ligase_M"/>
    <property type="match status" value="1"/>
</dbReference>
<proteinExistence type="predicted"/>
<comment type="caution">
    <text evidence="6">The sequence shown here is derived from an EMBL/GenBank/DDBJ whole genome shotgun (WGS) entry which is preliminary data.</text>
</comment>
<dbReference type="Gene3D" id="3.90.190.20">
    <property type="entry name" value="Mur ligase, C-terminal domain"/>
    <property type="match status" value="1"/>
</dbReference>
<dbReference type="PANTHER" id="PTHR43024">
    <property type="entry name" value="UDP-N-ACETYLMURAMOYL-TRIPEPTIDE--D-ALANYL-D-ALANINE LIGASE"/>
    <property type="match status" value="1"/>
</dbReference>
<feature type="domain" description="Mur ligase central" evidence="5">
    <location>
        <begin position="99"/>
        <end position="250"/>
    </location>
</feature>
<evidence type="ECO:0008006" key="8">
    <source>
        <dbReference type="Google" id="ProtNLM"/>
    </source>
</evidence>
<accession>A0A2G9ZA01</accession>
<evidence type="ECO:0000313" key="6">
    <source>
        <dbReference type="EMBL" id="PIP29951.1"/>
    </source>
</evidence>
<dbReference type="InterPro" id="IPR036565">
    <property type="entry name" value="Mur-like_cat_sf"/>
</dbReference>
<dbReference type="InterPro" id="IPR004101">
    <property type="entry name" value="Mur_ligase_C"/>
</dbReference>
<dbReference type="SUPFAM" id="SSF53623">
    <property type="entry name" value="MurD-like peptide ligases, catalytic domain"/>
    <property type="match status" value="1"/>
</dbReference>
<reference evidence="6 7" key="1">
    <citation type="submission" date="2017-09" db="EMBL/GenBank/DDBJ databases">
        <title>Depth-based differentiation of microbial function through sediment-hosted aquifers and enrichment of novel symbionts in the deep terrestrial subsurface.</title>
        <authorList>
            <person name="Probst A.J."/>
            <person name="Ladd B."/>
            <person name="Jarett J.K."/>
            <person name="Geller-Mcgrath D.E."/>
            <person name="Sieber C.M."/>
            <person name="Emerson J.B."/>
            <person name="Anantharaman K."/>
            <person name="Thomas B.C."/>
            <person name="Malmstrom R."/>
            <person name="Stieglmeier M."/>
            <person name="Klingl A."/>
            <person name="Woyke T."/>
            <person name="Ryan C.M."/>
            <person name="Banfield J.F."/>
        </authorList>
    </citation>
    <scope>NUCLEOTIDE SEQUENCE [LARGE SCALE GENOMIC DNA]</scope>
    <source>
        <strain evidence="6">CG23_combo_of_CG06-09_8_20_14_all_54_14</strain>
    </source>
</reference>
<feature type="domain" description="Mur ligase C-terminal" evidence="4">
    <location>
        <begin position="274"/>
        <end position="408"/>
    </location>
</feature>
<evidence type="ECO:0000259" key="5">
    <source>
        <dbReference type="Pfam" id="PF08245"/>
    </source>
</evidence>
<protein>
    <recommendedName>
        <fullName evidence="8">UDP-N-acetylmuramoyl-tripeptide--D-alanyl-D-alanine ligase</fullName>
    </recommendedName>
</protein>
<organism evidence="6 7">
    <name type="scientific">Candidatus Jorgensenbacteria bacterium CG23_combo_of_CG06-09_8_20_14_all_54_14</name>
    <dbReference type="NCBI Taxonomy" id="1974595"/>
    <lineage>
        <taxon>Bacteria</taxon>
        <taxon>Candidatus Joergenseniibacteriota</taxon>
    </lineage>
</organism>
<keyword evidence="3" id="KW-0067">ATP-binding</keyword>
<evidence type="ECO:0000256" key="2">
    <source>
        <dbReference type="ARBA" id="ARBA00022741"/>
    </source>
</evidence>
<dbReference type="AlphaFoldDB" id="A0A2G9ZA01"/>
<evidence type="ECO:0000259" key="4">
    <source>
        <dbReference type="Pfam" id="PF02875"/>
    </source>
</evidence>
<keyword evidence="1" id="KW-0436">Ligase</keyword>
<dbReference type="InterPro" id="IPR036615">
    <property type="entry name" value="Mur_ligase_C_dom_sf"/>
</dbReference>
<dbReference type="Pfam" id="PF02875">
    <property type="entry name" value="Mur_ligase_C"/>
    <property type="match status" value="1"/>
</dbReference>
<evidence type="ECO:0000256" key="1">
    <source>
        <dbReference type="ARBA" id="ARBA00022598"/>
    </source>
</evidence>
<dbReference type="Gene3D" id="3.40.1190.10">
    <property type="entry name" value="Mur-like, catalytic domain"/>
    <property type="match status" value="1"/>
</dbReference>
<evidence type="ECO:0000256" key="3">
    <source>
        <dbReference type="ARBA" id="ARBA00022840"/>
    </source>
</evidence>
<dbReference type="GO" id="GO:0016881">
    <property type="term" value="F:acid-amino acid ligase activity"/>
    <property type="evidence" value="ECO:0007669"/>
    <property type="project" value="InterPro"/>
</dbReference>
<sequence length="451" mass="48145">MIMLKRSALKLLGRVLKILARLTVRRYHPGIVGVTGSAGKTSTKDAIAVVLGRSRRVRAASKSYNNEIGFPLTILGEWEGSGGIFFWCRVLAVSLANLIGRAESYPEVLVLEYGVDRPGDMRFLLDTVRPHIGVFTAMGAIPVHVEFFAGPDAVVGEKAKLVRELPATGFAVLNADDEAVLATKALTRAQVMTFGFGESAHVRVVNFANHTEGEHAAITFKISYGGSVVPVRLEGAVGRAYAYAAAAAAAVGLVFGENLVSITETLRGFQAPPGRLRAFAGLRGSLIIDGTYNASPLAMREALETLKAVSAKRTIAVLGDMLEIGKYTLQAHEEAGRAAAKCADILVTVGLRAKFIAEAAAKAGLPVRSQAKEGFPPRAIHAFLTLGETAEFLRGTLASGDVVLLKASQSVRLERVVKEIMAEPGKAAELLVRQEKEWLKKKGLYDEGELG</sequence>
<dbReference type="SUPFAM" id="SSF53244">
    <property type="entry name" value="MurD-like peptide ligases, peptide-binding domain"/>
    <property type="match status" value="1"/>
</dbReference>
<dbReference type="PANTHER" id="PTHR43024:SF1">
    <property type="entry name" value="UDP-N-ACETYLMURAMOYL-TRIPEPTIDE--D-ALANYL-D-ALANINE LIGASE"/>
    <property type="match status" value="1"/>
</dbReference>